<dbReference type="Pfam" id="PF06985">
    <property type="entry name" value="HET"/>
    <property type="match status" value="1"/>
</dbReference>
<organism evidence="3 4">
    <name type="scientific">Hyaloscypha variabilis (strain UAMH 11265 / GT02V1 / F)</name>
    <name type="common">Meliniomyces variabilis</name>
    <dbReference type="NCBI Taxonomy" id="1149755"/>
    <lineage>
        <taxon>Eukaryota</taxon>
        <taxon>Fungi</taxon>
        <taxon>Dikarya</taxon>
        <taxon>Ascomycota</taxon>
        <taxon>Pezizomycotina</taxon>
        <taxon>Leotiomycetes</taxon>
        <taxon>Helotiales</taxon>
        <taxon>Hyaloscyphaceae</taxon>
        <taxon>Hyaloscypha</taxon>
        <taxon>Hyaloscypha variabilis</taxon>
    </lineage>
</organism>
<dbReference type="STRING" id="1149755.A0A2J6RUD0"/>
<dbReference type="Pfam" id="PF26640">
    <property type="entry name" value="DUF8212"/>
    <property type="match status" value="1"/>
</dbReference>
<dbReference type="Proteomes" id="UP000235786">
    <property type="component" value="Unassembled WGS sequence"/>
</dbReference>
<feature type="domain" description="DUF8212" evidence="2">
    <location>
        <begin position="224"/>
        <end position="247"/>
    </location>
</feature>
<name>A0A2J6RUD0_HYAVF</name>
<dbReference type="OrthoDB" id="674604at2759"/>
<dbReference type="AlphaFoldDB" id="A0A2J6RUD0"/>
<reference evidence="3 4" key="1">
    <citation type="submission" date="2016-04" db="EMBL/GenBank/DDBJ databases">
        <title>A degradative enzymes factory behind the ericoid mycorrhizal symbiosis.</title>
        <authorList>
            <consortium name="DOE Joint Genome Institute"/>
            <person name="Martino E."/>
            <person name="Morin E."/>
            <person name="Grelet G."/>
            <person name="Kuo A."/>
            <person name="Kohler A."/>
            <person name="Daghino S."/>
            <person name="Barry K."/>
            <person name="Choi C."/>
            <person name="Cichocki N."/>
            <person name="Clum A."/>
            <person name="Copeland A."/>
            <person name="Hainaut M."/>
            <person name="Haridas S."/>
            <person name="Labutti K."/>
            <person name="Lindquist E."/>
            <person name="Lipzen A."/>
            <person name="Khouja H.-R."/>
            <person name="Murat C."/>
            <person name="Ohm R."/>
            <person name="Olson A."/>
            <person name="Spatafora J."/>
            <person name="Veneault-Fourrey C."/>
            <person name="Henrissat B."/>
            <person name="Grigoriev I."/>
            <person name="Martin F."/>
            <person name="Perotto S."/>
        </authorList>
    </citation>
    <scope>NUCLEOTIDE SEQUENCE [LARGE SCALE GENOMIC DNA]</scope>
    <source>
        <strain evidence="3 4">F</strain>
    </source>
</reference>
<dbReference type="InterPro" id="IPR058525">
    <property type="entry name" value="DUF8212"/>
</dbReference>
<evidence type="ECO:0000259" key="1">
    <source>
        <dbReference type="Pfam" id="PF06985"/>
    </source>
</evidence>
<sequence>MRLLNTSTLLMEEFWETDNTPPYAILSHTWAKEEVSFQDLKNQRKASRLCGFKKIQACCKQAKKRTINWVWIDTCCIDKSSSAELSEAINSMFRWYANAVECYAFLADVPSDDSLWPSESAFSKSRWFTRGWTLQELIAPTRVIFFSQDWVEIGTRQGLCLVIASITRIDKEVLIGTRNPGQTSIAQRMSWASRRCTTRLEDTAYCLMGLFDVNMPLLYGEGKKAFLRLQEEILRCSNDHTLFAWFHPIGFQPLRPPSTLESFLPNGGFLAHSPYVFVYSDVYVGNNNGLGVNRPYSMTNIGLCIDLPLLHLPGSMEDECIALIGCFANICDPDNIPTNDPIGIKITVTQFQRGRQGSKNVYLGVRNPHERPIKFMHVRWGSSASEKWVKVKYKQGIPSVRAYMSTVYFPQNAPFRRATMKPGGPGSSWWRHTTFMP</sequence>
<evidence type="ECO:0000259" key="2">
    <source>
        <dbReference type="Pfam" id="PF26640"/>
    </source>
</evidence>
<protein>
    <submittedName>
        <fullName evidence="3">HET-domain-containing protein</fullName>
    </submittedName>
</protein>
<dbReference type="PANTHER" id="PTHR10622">
    <property type="entry name" value="HET DOMAIN-CONTAINING PROTEIN"/>
    <property type="match status" value="1"/>
</dbReference>
<dbReference type="EMBL" id="KZ613943">
    <property type="protein sequence ID" value="PMD42129.1"/>
    <property type="molecule type" value="Genomic_DNA"/>
</dbReference>
<feature type="domain" description="Heterokaryon incompatibility" evidence="1">
    <location>
        <begin position="23"/>
        <end position="110"/>
    </location>
</feature>
<accession>A0A2J6RUD0</accession>
<evidence type="ECO:0000313" key="3">
    <source>
        <dbReference type="EMBL" id="PMD42129.1"/>
    </source>
</evidence>
<proteinExistence type="predicted"/>
<dbReference type="PANTHER" id="PTHR10622:SF10">
    <property type="entry name" value="HET DOMAIN-CONTAINING PROTEIN"/>
    <property type="match status" value="1"/>
</dbReference>
<dbReference type="InterPro" id="IPR010730">
    <property type="entry name" value="HET"/>
</dbReference>
<keyword evidence="4" id="KW-1185">Reference proteome</keyword>
<gene>
    <name evidence="3" type="ORF">L207DRAFT_510400</name>
</gene>
<evidence type="ECO:0000313" key="4">
    <source>
        <dbReference type="Proteomes" id="UP000235786"/>
    </source>
</evidence>